<evidence type="ECO:0000313" key="10">
    <source>
        <dbReference type="EMBL" id="MBB3193265.1"/>
    </source>
</evidence>
<evidence type="ECO:0000256" key="5">
    <source>
        <dbReference type="PROSITE-ProRule" id="PRU10141"/>
    </source>
</evidence>
<keyword evidence="7" id="KW-0812">Transmembrane</keyword>
<evidence type="ECO:0000256" key="3">
    <source>
        <dbReference type="ARBA" id="ARBA00022777"/>
    </source>
</evidence>
<dbReference type="SMART" id="SM00220">
    <property type="entry name" value="S_TKc"/>
    <property type="match status" value="1"/>
</dbReference>
<feature type="compositionally biased region" description="Basic and acidic residues" evidence="6">
    <location>
        <begin position="1"/>
        <end position="12"/>
    </location>
</feature>
<dbReference type="Gene3D" id="3.30.200.20">
    <property type="entry name" value="Phosphorylase Kinase, domain 1"/>
    <property type="match status" value="1"/>
</dbReference>
<evidence type="ECO:0000256" key="4">
    <source>
        <dbReference type="ARBA" id="ARBA00022840"/>
    </source>
</evidence>
<dbReference type="SUPFAM" id="SSF158472">
    <property type="entry name" value="HAMP domain-like"/>
    <property type="match status" value="1"/>
</dbReference>
<dbReference type="GO" id="GO:0004674">
    <property type="term" value="F:protein serine/threonine kinase activity"/>
    <property type="evidence" value="ECO:0007669"/>
    <property type="project" value="UniProtKB-KW"/>
</dbReference>
<feature type="compositionally biased region" description="Low complexity" evidence="6">
    <location>
        <begin position="72"/>
        <end position="89"/>
    </location>
</feature>
<evidence type="ECO:0000259" key="8">
    <source>
        <dbReference type="PROSITE" id="PS50011"/>
    </source>
</evidence>
<accession>A0ABR6GMB9</accession>
<dbReference type="Gene3D" id="1.10.510.10">
    <property type="entry name" value="Transferase(Phosphotransferase) domain 1"/>
    <property type="match status" value="1"/>
</dbReference>
<keyword evidence="1" id="KW-0808">Transferase</keyword>
<feature type="compositionally biased region" description="Acidic residues" evidence="6">
    <location>
        <begin position="244"/>
        <end position="253"/>
    </location>
</feature>
<keyword evidence="4 5" id="KW-0067">ATP-binding</keyword>
<dbReference type="InterPro" id="IPR017441">
    <property type="entry name" value="Protein_kinase_ATP_BS"/>
</dbReference>
<keyword evidence="2 5" id="KW-0547">Nucleotide-binding</keyword>
<feature type="transmembrane region" description="Helical" evidence="7">
    <location>
        <begin position="750"/>
        <end position="773"/>
    </location>
</feature>
<name>A0ABR6GMB9_9BURK</name>
<dbReference type="CDD" id="cd14014">
    <property type="entry name" value="STKc_PknB_like"/>
    <property type="match status" value="1"/>
</dbReference>
<feature type="binding site" evidence="5">
    <location>
        <position position="336"/>
    </location>
    <ligand>
        <name>ATP</name>
        <dbReference type="ChEBI" id="CHEBI:30616"/>
    </ligand>
</feature>
<dbReference type="InterPro" id="IPR000719">
    <property type="entry name" value="Prot_kinase_dom"/>
</dbReference>
<keyword evidence="10" id="KW-0723">Serine/threonine-protein kinase</keyword>
<organism evidence="10 11">
    <name type="scientific">Roseateles terrae</name>
    <dbReference type="NCBI Taxonomy" id="431060"/>
    <lineage>
        <taxon>Bacteria</taxon>
        <taxon>Pseudomonadati</taxon>
        <taxon>Pseudomonadota</taxon>
        <taxon>Betaproteobacteria</taxon>
        <taxon>Burkholderiales</taxon>
        <taxon>Sphaerotilaceae</taxon>
        <taxon>Roseateles</taxon>
    </lineage>
</organism>
<evidence type="ECO:0000256" key="7">
    <source>
        <dbReference type="SAM" id="Phobius"/>
    </source>
</evidence>
<evidence type="ECO:0000256" key="6">
    <source>
        <dbReference type="SAM" id="MobiDB-lite"/>
    </source>
</evidence>
<dbReference type="SUPFAM" id="SSF56112">
    <property type="entry name" value="Protein kinase-like (PK-like)"/>
    <property type="match status" value="1"/>
</dbReference>
<evidence type="ECO:0000256" key="2">
    <source>
        <dbReference type="ARBA" id="ARBA00022741"/>
    </source>
</evidence>
<gene>
    <name evidence="10" type="ORF">FHS28_000630</name>
</gene>
<feature type="transmembrane region" description="Helical" evidence="7">
    <location>
        <begin position="592"/>
        <end position="612"/>
    </location>
</feature>
<feature type="domain" description="Protein kinase" evidence="8">
    <location>
        <begin position="307"/>
        <end position="567"/>
    </location>
</feature>
<dbReference type="Proteomes" id="UP000574369">
    <property type="component" value="Unassembled WGS sequence"/>
</dbReference>
<dbReference type="PROSITE" id="PS50011">
    <property type="entry name" value="PROTEIN_KINASE_DOM"/>
    <property type="match status" value="1"/>
</dbReference>
<dbReference type="RefSeq" id="WP_088449120.1">
    <property type="nucleotide sequence ID" value="NZ_JACHXO010000001.1"/>
</dbReference>
<feature type="region of interest" description="Disordered" evidence="6">
    <location>
        <begin position="1"/>
        <end position="104"/>
    </location>
</feature>
<proteinExistence type="predicted"/>
<evidence type="ECO:0000256" key="1">
    <source>
        <dbReference type="ARBA" id="ARBA00022679"/>
    </source>
</evidence>
<reference evidence="10 11" key="1">
    <citation type="submission" date="2020-08" db="EMBL/GenBank/DDBJ databases">
        <title>Genomic Encyclopedia of Type Strains, Phase III (KMG-III): the genomes of soil and plant-associated and newly described type strains.</title>
        <authorList>
            <person name="Whitman W."/>
        </authorList>
    </citation>
    <scope>NUCLEOTIDE SEQUENCE [LARGE SCALE GENOMIC DNA]</scope>
    <source>
        <strain evidence="10 11">CECT 7247</strain>
    </source>
</reference>
<evidence type="ECO:0000259" key="9">
    <source>
        <dbReference type="PROSITE" id="PS50885"/>
    </source>
</evidence>
<keyword evidence="3 10" id="KW-0418">Kinase</keyword>
<dbReference type="PANTHER" id="PTHR43289:SF34">
    <property type="entry name" value="SERINE_THREONINE-PROTEIN KINASE YBDM-RELATED"/>
    <property type="match status" value="1"/>
</dbReference>
<dbReference type="InterPro" id="IPR011009">
    <property type="entry name" value="Kinase-like_dom_sf"/>
</dbReference>
<sequence>MSRSEGYPRPDKGTGPAVPDDPMMDPDATRITTAAMPLERMPPITAANRVTPHAESSSTPDSGTAGSPAADTLPVTTSPSTSPASADAANDLDLTPGAALPDSAASDDATVLVPGATFKAMAAAAAAARTNAAAASQGGTPAVAQPGSTSDAAPVQPAAAPVPPAAAPVVAAPAHANAPVAAATPAAAVATPTASTTAAPAPAAVPVAPAAPVAPAVAAAPSVPVPPPSKPVTRRFQSPIINEPADDDDDDSEFAATHFDPSLQAEAEAAFRAATLPGGPLTPPVPVARSGAPSPQADMPVRQVGRYEIRERLGRGGMASVFKAHDPGIGRDVAIKFLHASLCEDEEYRARFLREARASGGLSHPNIVTVHDVGEIDGRPYMAMELLDGESLADVLEPGKPLPIRDVVVMSIQLARALDYSHKRGIVHRDIKPGNIARSKGTLDIKVMDFGIAHMESTKGEQRTRVGDVLGTPQYMSPEQINGEKIDGRADLFSVGIVMYQMLTGQRPFTGDSVVNLALKIAKEEPTPLNKLRPNIPASLRRVVDRCLAKAPDDRFPSGAELADALTRVLSEIDEESQAVDRPRIIPLRVKWTAMMAAIVAIVMAITCTIILDRQYGAMMQQVADSGAALSRFIAVQNATPALAEDWVTVDVLLAEMMKTRDFQSLTLSDKDNIVRASSNAETVGKAYQTPSGEVLGELGGVKRTRYLVGREPVLGFETAITYNDKVVGHVALGLPERPLESVVRLSRTLMAILALVTVLAVAIAMYVVGNWFSRPIKLMNEALGEIARGRYAFRIREQRKDEFGLLYAAFDQMAQALQDRQALTAGQSKPETIRTTAALAAAAAKNKSPSNGRPR</sequence>
<feature type="region of interest" description="Disordered" evidence="6">
    <location>
        <begin position="138"/>
        <end position="161"/>
    </location>
</feature>
<feature type="compositionally biased region" description="Polar residues" evidence="6">
    <location>
        <begin position="54"/>
        <end position="65"/>
    </location>
</feature>
<dbReference type="SMART" id="SM00304">
    <property type="entry name" value="HAMP"/>
    <property type="match status" value="1"/>
</dbReference>
<dbReference type="PANTHER" id="PTHR43289">
    <property type="entry name" value="MITOGEN-ACTIVATED PROTEIN KINASE KINASE KINASE 20-RELATED"/>
    <property type="match status" value="1"/>
</dbReference>
<keyword evidence="7" id="KW-0472">Membrane</keyword>
<feature type="domain" description="HAMP" evidence="9">
    <location>
        <begin position="771"/>
        <end position="823"/>
    </location>
</feature>
<keyword evidence="7" id="KW-1133">Transmembrane helix</keyword>
<protein>
    <submittedName>
        <fullName evidence="10">Serine/threonine protein kinase/HAMP domain-containing protein</fullName>
    </submittedName>
</protein>
<dbReference type="Gene3D" id="6.10.340.10">
    <property type="match status" value="1"/>
</dbReference>
<dbReference type="Pfam" id="PF00672">
    <property type="entry name" value="HAMP"/>
    <property type="match status" value="1"/>
</dbReference>
<dbReference type="InterPro" id="IPR029151">
    <property type="entry name" value="Sensor-like_sf"/>
</dbReference>
<dbReference type="CDD" id="cd06225">
    <property type="entry name" value="HAMP"/>
    <property type="match status" value="1"/>
</dbReference>
<dbReference type="InterPro" id="IPR003660">
    <property type="entry name" value="HAMP_dom"/>
</dbReference>
<dbReference type="Pfam" id="PF00069">
    <property type="entry name" value="Pkinase"/>
    <property type="match status" value="1"/>
</dbReference>
<dbReference type="EMBL" id="JACHXO010000001">
    <property type="protein sequence ID" value="MBB3193265.1"/>
    <property type="molecule type" value="Genomic_DNA"/>
</dbReference>
<feature type="region of interest" description="Disordered" evidence="6">
    <location>
        <begin position="219"/>
        <end position="255"/>
    </location>
</feature>
<dbReference type="SUPFAM" id="SSF103190">
    <property type="entry name" value="Sensory domain-like"/>
    <property type="match status" value="1"/>
</dbReference>
<evidence type="ECO:0000313" key="11">
    <source>
        <dbReference type="Proteomes" id="UP000574369"/>
    </source>
</evidence>
<comment type="caution">
    <text evidence="10">The sequence shown here is derived from an EMBL/GenBank/DDBJ whole genome shotgun (WGS) entry which is preliminary data.</text>
</comment>
<dbReference type="PROSITE" id="PS50885">
    <property type="entry name" value="HAMP"/>
    <property type="match status" value="1"/>
</dbReference>
<keyword evidence="11" id="KW-1185">Reference proteome</keyword>
<dbReference type="PROSITE" id="PS00107">
    <property type="entry name" value="PROTEIN_KINASE_ATP"/>
    <property type="match status" value="1"/>
</dbReference>